<keyword evidence="1" id="KW-0175">Coiled coil</keyword>
<feature type="transmembrane region" description="Helical" evidence="2">
    <location>
        <begin position="102"/>
        <end position="120"/>
    </location>
</feature>
<protein>
    <recommendedName>
        <fullName evidence="5">CAP-Gly protein</fullName>
    </recommendedName>
</protein>
<dbReference type="EMBL" id="JAVRHP010000026">
    <property type="protein sequence ID" value="MDT0649877.1"/>
    <property type="molecule type" value="Genomic_DNA"/>
</dbReference>
<keyword evidence="2" id="KW-1133">Transmembrane helix</keyword>
<feature type="transmembrane region" description="Helical" evidence="2">
    <location>
        <begin position="27"/>
        <end position="51"/>
    </location>
</feature>
<keyword evidence="4" id="KW-1185">Reference proteome</keyword>
<dbReference type="RefSeq" id="WP_311484035.1">
    <property type="nucleotide sequence ID" value="NZ_JAVRHP010000026.1"/>
</dbReference>
<feature type="transmembrane region" description="Helical" evidence="2">
    <location>
        <begin position="301"/>
        <end position="322"/>
    </location>
</feature>
<evidence type="ECO:0000256" key="2">
    <source>
        <dbReference type="SAM" id="Phobius"/>
    </source>
</evidence>
<evidence type="ECO:0000313" key="4">
    <source>
        <dbReference type="Proteomes" id="UP001248819"/>
    </source>
</evidence>
<sequence length="354" mass="38698">MDTTRTTRTRTGFDDLKDKVTRSSWGAIFAGALTALAVAFLLNLLGLGIGLTSINPMTESDPLAGLGTGTIIWWGLSNLVALFVGGMVAGRMSGFPSSADGGIHGFLAWALYTMITFYFLTSTVGSILNGMGNMVSGLFGGNQSEQVTVQVQEAQQQSQEQASFSIEKAKQQVMEVINTAERYDIVPEDASTETTEMLENTQANAKGMIRSMEIEEFFNDLTFNMDENGNLNIELQGDGDYIQVEELKNYLTNNTQLSESEIDGMIQKWETNIQQAIEKAEQAYADAKQKAVELSDKITDAVGTFSIIAFGVLLLGALAAVFGGSLGSPEFTVNEEHQIKEARDDEDHYRRDRR</sequence>
<gene>
    <name evidence="3" type="ORF">RM529_06960</name>
</gene>
<organism evidence="3 4">
    <name type="scientific">Autumnicola edwardsiae</name>
    <dbReference type="NCBI Taxonomy" id="3075594"/>
    <lineage>
        <taxon>Bacteria</taxon>
        <taxon>Pseudomonadati</taxon>
        <taxon>Bacteroidota</taxon>
        <taxon>Flavobacteriia</taxon>
        <taxon>Flavobacteriales</taxon>
        <taxon>Flavobacteriaceae</taxon>
        <taxon>Autumnicola</taxon>
    </lineage>
</organism>
<reference evidence="3 4" key="1">
    <citation type="submission" date="2023-09" db="EMBL/GenBank/DDBJ databases">
        <authorList>
            <person name="Rey-Velasco X."/>
        </authorList>
    </citation>
    <scope>NUCLEOTIDE SEQUENCE [LARGE SCALE GENOMIC DNA]</scope>
    <source>
        <strain evidence="3 4">F297</strain>
    </source>
</reference>
<evidence type="ECO:0000256" key="1">
    <source>
        <dbReference type="SAM" id="Coils"/>
    </source>
</evidence>
<accession>A0ABU3CU38</accession>
<comment type="caution">
    <text evidence="3">The sequence shown here is derived from an EMBL/GenBank/DDBJ whole genome shotgun (WGS) entry which is preliminary data.</text>
</comment>
<keyword evidence="2" id="KW-0472">Membrane</keyword>
<evidence type="ECO:0008006" key="5">
    <source>
        <dbReference type="Google" id="ProtNLM"/>
    </source>
</evidence>
<name>A0ABU3CU38_9FLAO</name>
<dbReference type="Proteomes" id="UP001248819">
    <property type="component" value="Unassembled WGS sequence"/>
</dbReference>
<feature type="coiled-coil region" evidence="1">
    <location>
        <begin position="266"/>
        <end position="297"/>
    </location>
</feature>
<proteinExistence type="predicted"/>
<feature type="transmembrane region" description="Helical" evidence="2">
    <location>
        <begin position="71"/>
        <end position="90"/>
    </location>
</feature>
<evidence type="ECO:0000313" key="3">
    <source>
        <dbReference type="EMBL" id="MDT0649877.1"/>
    </source>
</evidence>
<keyword evidence="2" id="KW-0812">Transmembrane</keyword>